<keyword evidence="2" id="KW-0472">Membrane</keyword>
<comment type="caution">
    <text evidence="3">The sequence shown here is derived from an EMBL/GenBank/DDBJ whole genome shotgun (WGS) entry which is preliminary data.</text>
</comment>
<evidence type="ECO:0008006" key="4">
    <source>
        <dbReference type="Google" id="ProtNLM"/>
    </source>
</evidence>
<gene>
    <name evidence="3" type="ORF">SDC9_19204</name>
</gene>
<evidence type="ECO:0000256" key="1">
    <source>
        <dbReference type="SAM" id="MobiDB-lite"/>
    </source>
</evidence>
<feature type="compositionally biased region" description="Gly residues" evidence="1">
    <location>
        <begin position="147"/>
        <end position="162"/>
    </location>
</feature>
<organism evidence="3">
    <name type="scientific">bioreactor metagenome</name>
    <dbReference type="NCBI Taxonomy" id="1076179"/>
    <lineage>
        <taxon>unclassified sequences</taxon>
        <taxon>metagenomes</taxon>
        <taxon>ecological metagenomes</taxon>
    </lineage>
</organism>
<feature type="region of interest" description="Disordered" evidence="1">
    <location>
        <begin position="93"/>
        <end position="182"/>
    </location>
</feature>
<reference evidence="3" key="1">
    <citation type="submission" date="2019-08" db="EMBL/GenBank/DDBJ databases">
        <authorList>
            <person name="Kucharzyk K."/>
            <person name="Murdoch R.W."/>
            <person name="Higgins S."/>
            <person name="Loffler F."/>
        </authorList>
    </citation>
    <scope>NUCLEOTIDE SEQUENCE</scope>
</reference>
<keyword evidence="2" id="KW-1133">Transmembrane helix</keyword>
<keyword evidence="2" id="KW-0812">Transmembrane</keyword>
<sequence length="251" mass="26215">MDIKEKDNKRTIISVVATVLFHSLLLLLLVVMGFKYPDPPPPETGVVMDLGSLEDVGNAMIGEPGGSDASNPINEISEGSENYVAQNTDDVALSAKPTTKPNNKPSTKETTQPTKEETINPNALFQKGKVKNTGSGEGSGKGDGKGDGSNGGGGTGSDGTGSGHTFSLAGRGSKSLGLPPSKTDEVGSIVVTIWVNQQGEVVRAVSGARGTTIDNRSLWRHCETAARNSKFSASPGAPEEQKGTITYKFRR</sequence>
<accession>A0A644U2C3</accession>
<evidence type="ECO:0000313" key="3">
    <source>
        <dbReference type="EMBL" id="MPL73405.1"/>
    </source>
</evidence>
<protein>
    <recommendedName>
        <fullName evidence="4">TonB C-terminal domain-containing protein</fullName>
    </recommendedName>
</protein>
<proteinExistence type="predicted"/>
<name>A0A644U2C3_9ZZZZ</name>
<feature type="compositionally biased region" description="Low complexity" evidence="1">
    <location>
        <begin position="104"/>
        <end position="113"/>
    </location>
</feature>
<feature type="transmembrane region" description="Helical" evidence="2">
    <location>
        <begin position="12"/>
        <end position="34"/>
    </location>
</feature>
<dbReference type="AlphaFoldDB" id="A0A644U2C3"/>
<dbReference type="EMBL" id="VSSQ01000072">
    <property type="protein sequence ID" value="MPL73405.1"/>
    <property type="molecule type" value="Genomic_DNA"/>
</dbReference>
<evidence type="ECO:0000256" key="2">
    <source>
        <dbReference type="SAM" id="Phobius"/>
    </source>
</evidence>